<evidence type="ECO:0000256" key="1">
    <source>
        <dbReference type="SAM" id="MobiDB-lite"/>
    </source>
</evidence>
<reference evidence="3" key="1">
    <citation type="submission" date="2016-07" db="EMBL/GenBank/DDBJ databases">
        <authorList>
            <person name="Florea S."/>
            <person name="Webb J.S."/>
            <person name="Jaromczyk J."/>
            <person name="Schardl C.L."/>
        </authorList>
    </citation>
    <scope>NUCLEOTIDE SEQUENCE [LARGE SCALE GENOMIC DNA]</scope>
</reference>
<accession>A0A1B3B091</accession>
<proteinExistence type="predicted"/>
<gene>
    <name evidence="2" type="primary">34</name>
    <name evidence="2" type="ORF">SEA_GHOBES_34</name>
</gene>
<protein>
    <submittedName>
        <fullName evidence="2">Uncharacterized protein</fullName>
    </submittedName>
</protein>
<keyword evidence="3" id="KW-1185">Reference proteome</keyword>
<name>A0A1B3B091_9CAUD</name>
<dbReference type="Proteomes" id="UP000203019">
    <property type="component" value="Segment"/>
</dbReference>
<dbReference type="GeneID" id="29063318"/>
<sequence>MKLTDVARPHDRFTTRGDPDYEFDLRQPTKHEPYCPQCFLYHAGECS</sequence>
<dbReference type="EMBL" id="KX557278">
    <property type="protein sequence ID" value="AOE44386.1"/>
    <property type="molecule type" value="Genomic_DNA"/>
</dbReference>
<evidence type="ECO:0000313" key="3">
    <source>
        <dbReference type="Proteomes" id="UP000203019"/>
    </source>
</evidence>
<dbReference type="KEGG" id="vg:29063318"/>
<dbReference type="RefSeq" id="YP_009281137.1">
    <property type="nucleotide sequence ID" value="NC_031028.1"/>
</dbReference>
<evidence type="ECO:0000313" key="2">
    <source>
        <dbReference type="EMBL" id="AOE44386.1"/>
    </source>
</evidence>
<organism evidence="2 3">
    <name type="scientific">Gordonia phage Ghobes</name>
    <dbReference type="NCBI Taxonomy" id="1887647"/>
    <lineage>
        <taxon>Viruses</taxon>
        <taxon>Duplodnaviria</taxon>
        <taxon>Heunggongvirae</taxon>
        <taxon>Uroviricota</taxon>
        <taxon>Caudoviricetes</taxon>
        <taxon>Ghobesvirus</taxon>
        <taxon>Ghobesvirus ghobes</taxon>
    </lineage>
</organism>
<feature type="region of interest" description="Disordered" evidence="1">
    <location>
        <begin position="1"/>
        <end position="21"/>
    </location>
</feature>